<dbReference type="PANTHER" id="PTHR30580:SF0">
    <property type="entry name" value="PRIMOSOMAL PROTEIN N"/>
    <property type="match status" value="1"/>
</dbReference>
<dbReference type="InterPro" id="IPR014001">
    <property type="entry name" value="Helicase_ATP-bd"/>
</dbReference>
<dbReference type="PROSITE" id="PS51192">
    <property type="entry name" value="HELICASE_ATP_BIND_1"/>
    <property type="match status" value="1"/>
</dbReference>
<keyword evidence="8 12" id="KW-0067">ATP-binding</keyword>
<dbReference type="SMART" id="SM00490">
    <property type="entry name" value="HELICc"/>
    <property type="match status" value="1"/>
</dbReference>
<dbReference type="GO" id="GO:0043138">
    <property type="term" value="F:3'-5' DNA helicase activity"/>
    <property type="evidence" value="ECO:0007669"/>
    <property type="project" value="UniProtKB-EC"/>
</dbReference>
<evidence type="ECO:0000256" key="6">
    <source>
        <dbReference type="ARBA" id="ARBA00022806"/>
    </source>
</evidence>
<evidence type="ECO:0000256" key="4">
    <source>
        <dbReference type="ARBA" id="ARBA00022741"/>
    </source>
</evidence>
<feature type="binding site" evidence="12">
    <location>
        <position position="521"/>
    </location>
    <ligand>
        <name>Zn(2+)</name>
        <dbReference type="ChEBI" id="CHEBI:29105"/>
        <label>2</label>
    </ligand>
</feature>
<evidence type="ECO:0000259" key="13">
    <source>
        <dbReference type="PROSITE" id="PS51192"/>
    </source>
</evidence>
<dbReference type="Pfam" id="PF18319">
    <property type="entry name" value="Zn_ribbon_PriA"/>
    <property type="match status" value="1"/>
</dbReference>
<feature type="binding site" evidence="12">
    <location>
        <position position="539"/>
    </location>
    <ligand>
        <name>Zn(2+)</name>
        <dbReference type="ChEBI" id="CHEBI:29105"/>
        <label>2</label>
    </ligand>
</feature>
<evidence type="ECO:0000256" key="9">
    <source>
        <dbReference type="ARBA" id="ARBA00023125"/>
    </source>
</evidence>
<feature type="binding site" evidence="12">
    <location>
        <position position="542"/>
    </location>
    <ligand>
        <name>Zn(2+)</name>
        <dbReference type="ChEBI" id="CHEBI:29105"/>
        <label>2</label>
    </ligand>
</feature>
<dbReference type="Pfam" id="PF00270">
    <property type="entry name" value="DEAD"/>
    <property type="match status" value="1"/>
</dbReference>
<dbReference type="CDD" id="cd18804">
    <property type="entry name" value="SF2_C_priA"/>
    <property type="match status" value="1"/>
</dbReference>
<dbReference type="HAMAP" id="MF_00983">
    <property type="entry name" value="PriA"/>
    <property type="match status" value="1"/>
</dbReference>
<dbReference type="Pfam" id="PF17764">
    <property type="entry name" value="PriA_3primeBD"/>
    <property type="match status" value="1"/>
</dbReference>
<evidence type="ECO:0000313" key="15">
    <source>
        <dbReference type="EMBL" id="KRN31731.1"/>
    </source>
</evidence>
<dbReference type="Pfam" id="PF18074">
    <property type="entry name" value="PriA_C"/>
    <property type="match status" value="1"/>
</dbReference>
<dbReference type="SUPFAM" id="SSF52540">
    <property type="entry name" value="P-loop containing nucleoside triphosphate hydrolases"/>
    <property type="match status" value="2"/>
</dbReference>
<feature type="binding site" evidence="12">
    <location>
        <position position="524"/>
    </location>
    <ligand>
        <name>Zn(2+)</name>
        <dbReference type="ChEBI" id="CHEBI:29105"/>
        <label>2</label>
    </ligand>
</feature>
<dbReference type="GO" id="GO:0006310">
    <property type="term" value="P:DNA recombination"/>
    <property type="evidence" value="ECO:0007669"/>
    <property type="project" value="InterPro"/>
</dbReference>
<dbReference type="AlphaFoldDB" id="A0A0R2FTE9"/>
<evidence type="ECO:0000256" key="7">
    <source>
        <dbReference type="ARBA" id="ARBA00022833"/>
    </source>
</evidence>
<dbReference type="GO" id="GO:0003677">
    <property type="term" value="F:DNA binding"/>
    <property type="evidence" value="ECO:0007669"/>
    <property type="project" value="UniProtKB-UniRule"/>
</dbReference>
<keyword evidence="7 12" id="KW-0862">Zinc</keyword>
<keyword evidence="2 12" id="KW-0235">DNA replication</keyword>
<comment type="similarity">
    <text evidence="12">Belongs to the helicase family. PriA subfamily.</text>
</comment>
<evidence type="ECO:0000256" key="10">
    <source>
        <dbReference type="ARBA" id="ARBA00023235"/>
    </source>
</evidence>
<dbReference type="EMBL" id="JQAX01000003">
    <property type="protein sequence ID" value="KRN31731.1"/>
    <property type="molecule type" value="Genomic_DNA"/>
</dbReference>
<dbReference type="NCBIfam" id="NF004066">
    <property type="entry name" value="PRK05580.1-3"/>
    <property type="match status" value="1"/>
</dbReference>
<feature type="domain" description="Helicase ATP-binding" evidence="13">
    <location>
        <begin position="284"/>
        <end position="450"/>
    </location>
</feature>
<dbReference type="InterPro" id="IPR040498">
    <property type="entry name" value="PriA_CRR"/>
</dbReference>
<comment type="caution">
    <text evidence="15">The sequence shown here is derived from an EMBL/GenBank/DDBJ whole genome shotgun (WGS) entry which is preliminary data.</text>
</comment>
<name>A0A0R2FTE9_9LACO</name>
<evidence type="ECO:0000313" key="16">
    <source>
        <dbReference type="Proteomes" id="UP000051296"/>
    </source>
</evidence>
<comment type="catalytic activity">
    <reaction evidence="12">
        <text>Couples ATP hydrolysis with the unwinding of duplex DNA by translocating in the 3'-5' direction.</text>
        <dbReference type="EC" id="5.6.2.4"/>
    </reaction>
</comment>
<reference evidence="15 16" key="1">
    <citation type="journal article" date="2015" name="Genome Announc.">
        <title>Expanding the biotechnology potential of lactobacilli through comparative genomics of 213 strains and associated genera.</title>
        <authorList>
            <person name="Sun Z."/>
            <person name="Harris H.M."/>
            <person name="McCann A."/>
            <person name="Guo C."/>
            <person name="Argimon S."/>
            <person name="Zhang W."/>
            <person name="Yang X."/>
            <person name="Jeffery I.B."/>
            <person name="Cooney J.C."/>
            <person name="Kagawa T.F."/>
            <person name="Liu W."/>
            <person name="Song Y."/>
            <person name="Salvetti E."/>
            <person name="Wrobel A."/>
            <person name="Rasinkangas P."/>
            <person name="Parkhill J."/>
            <person name="Rea M.C."/>
            <person name="O'Sullivan O."/>
            <person name="Ritari J."/>
            <person name="Douillard F.P."/>
            <person name="Paul Ross R."/>
            <person name="Yang R."/>
            <person name="Briner A.E."/>
            <person name="Felis G.E."/>
            <person name="de Vos W.M."/>
            <person name="Barrangou R."/>
            <person name="Klaenhammer T.R."/>
            <person name="Caufield P.W."/>
            <person name="Cui Y."/>
            <person name="Zhang H."/>
            <person name="O'Toole P.W."/>
        </authorList>
    </citation>
    <scope>NUCLEOTIDE SEQUENCE [LARGE SCALE GENOMIC DNA]</scope>
    <source>
        <strain evidence="15 16">DSM 20190</strain>
    </source>
</reference>
<comment type="cofactor">
    <cofactor evidence="12">
        <name>Zn(2+)</name>
        <dbReference type="ChEBI" id="CHEBI:29105"/>
    </cofactor>
    <text evidence="12">Binds 2 zinc ions per subunit.</text>
</comment>
<keyword evidence="9 12" id="KW-0238">DNA-binding</keyword>
<keyword evidence="6 12" id="KW-0347">Helicase</keyword>
<dbReference type="OrthoDB" id="9759544at2"/>
<dbReference type="GO" id="GO:1990077">
    <property type="term" value="C:primosome complex"/>
    <property type="evidence" value="ECO:0007669"/>
    <property type="project" value="UniProtKB-UniRule"/>
</dbReference>
<dbReference type="InterPro" id="IPR041236">
    <property type="entry name" value="PriA_C"/>
</dbReference>
<proteinExistence type="inferred from homology"/>
<dbReference type="InterPro" id="IPR042115">
    <property type="entry name" value="PriA_3primeBD_sf"/>
</dbReference>
<dbReference type="GO" id="GO:0016887">
    <property type="term" value="F:ATP hydrolysis activity"/>
    <property type="evidence" value="ECO:0007669"/>
    <property type="project" value="RHEA"/>
</dbReference>
<dbReference type="RefSeq" id="WP_022791763.1">
    <property type="nucleotide sequence ID" value="NZ_ATUU01000003.1"/>
</dbReference>
<comment type="function">
    <text evidence="12">Initiates the restart of stalled replication forks, which reloads the replicative helicase on sites other than the origin of replication. Recognizes and binds to abandoned replication forks and remodels them to uncover a helicase loading site. Promotes assembly of the primosome at these replication forks.</text>
</comment>
<evidence type="ECO:0000256" key="12">
    <source>
        <dbReference type="HAMAP-Rule" id="MF_00983"/>
    </source>
</evidence>
<dbReference type="eggNOG" id="COG1198">
    <property type="taxonomic scope" value="Bacteria"/>
</dbReference>
<dbReference type="PROSITE" id="PS51194">
    <property type="entry name" value="HELICASE_CTER"/>
    <property type="match status" value="1"/>
</dbReference>
<dbReference type="GO" id="GO:0008270">
    <property type="term" value="F:zinc ion binding"/>
    <property type="evidence" value="ECO:0007669"/>
    <property type="project" value="UniProtKB-UniRule"/>
</dbReference>
<dbReference type="Proteomes" id="UP000051296">
    <property type="component" value="Unassembled WGS sequence"/>
</dbReference>
<dbReference type="Gene3D" id="3.40.1440.60">
    <property type="entry name" value="PriA, 3(prime) DNA-binding domain"/>
    <property type="match status" value="1"/>
</dbReference>
<keyword evidence="1 12" id="KW-0639">Primosome</keyword>
<dbReference type="SMART" id="SM00487">
    <property type="entry name" value="DEXDc"/>
    <property type="match status" value="1"/>
</dbReference>
<evidence type="ECO:0000256" key="11">
    <source>
        <dbReference type="ARBA" id="ARBA00048988"/>
    </source>
</evidence>
<organism evidence="15 16">
    <name type="scientific">Weissella halotolerans DSM 20190</name>
    <dbReference type="NCBI Taxonomy" id="1123500"/>
    <lineage>
        <taxon>Bacteria</taxon>
        <taxon>Bacillati</taxon>
        <taxon>Bacillota</taxon>
        <taxon>Bacilli</taxon>
        <taxon>Lactobacillales</taxon>
        <taxon>Lactobacillaceae</taxon>
        <taxon>Weissella</taxon>
    </lineage>
</organism>
<feature type="binding site" evidence="12">
    <location>
        <position position="552"/>
    </location>
    <ligand>
        <name>Zn(2+)</name>
        <dbReference type="ChEBI" id="CHEBI:29105"/>
        <label>1</label>
    </ligand>
</feature>
<evidence type="ECO:0000256" key="3">
    <source>
        <dbReference type="ARBA" id="ARBA00022723"/>
    </source>
</evidence>
<dbReference type="FunFam" id="3.40.50.300:FF:000489">
    <property type="entry name" value="Primosome assembly protein PriA"/>
    <property type="match status" value="1"/>
</dbReference>
<comment type="subunit">
    <text evidence="12">Component of the replication restart primosome.</text>
</comment>
<dbReference type="Pfam" id="PF00271">
    <property type="entry name" value="Helicase_C"/>
    <property type="match status" value="1"/>
</dbReference>
<dbReference type="CDD" id="cd17929">
    <property type="entry name" value="DEXHc_priA"/>
    <property type="match status" value="1"/>
</dbReference>
<evidence type="ECO:0000256" key="1">
    <source>
        <dbReference type="ARBA" id="ARBA00022515"/>
    </source>
</evidence>
<feature type="binding site" evidence="12">
    <location>
        <position position="515"/>
    </location>
    <ligand>
        <name>Zn(2+)</name>
        <dbReference type="ChEBI" id="CHEBI:29105"/>
        <label>1</label>
    </ligand>
</feature>
<keyword evidence="3 12" id="KW-0479">Metal-binding</keyword>
<dbReference type="InterPro" id="IPR005259">
    <property type="entry name" value="PriA"/>
</dbReference>
<accession>A0A0R2FTE9</accession>
<keyword evidence="5 12" id="KW-0378">Hydrolase</keyword>
<dbReference type="STRING" id="1123500.GCA_000420365_01010"/>
<dbReference type="PANTHER" id="PTHR30580">
    <property type="entry name" value="PRIMOSOMAL PROTEIN N"/>
    <property type="match status" value="1"/>
</dbReference>
<comment type="catalytic activity">
    <reaction evidence="11 12">
        <text>ATP + H2O = ADP + phosphate + H(+)</text>
        <dbReference type="Rhea" id="RHEA:13065"/>
        <dbReference type="ChEBI" id="CHEBI:15377"/>
        <dbReference type="ChEBI" id="CHEBI:15378"/>
        <dbReference type="ChEBI" id="CHEBI:30616"/>
        <dbReference type="ChEBI" id="CHEBI:43474"/>
        <dbReference type="ChEBI" id="CHEBI:456216"/>
        <dbReference type="EC" id="5.6.2.4"/>
    </reaction>
</comment>
<dbReference type="InParanoid" id="A0A0R2FTE9"/>
<feature type="binding site" evidence="12">
    <location>
        <position position="512"/>
    </location>
    <ligand>
        <name>Zn(2+)</name>
        <dbReference type="ChEBI" id="CHEBI:29105"/>
        <label>1</label>
    </ligand>
</feature>
<dbReference type="InterPro" id="IPR011545">
    <property type="entry name" value="DEAD/DEAH_box_helicase_dom"/>
</dbReference>
<dbReference type="GO" id="GO:0006302">
    <property type="term" value="P:double-strand break repair"/>
    <property type="evidence" value="ECO:0007669"/>
    <property type="project" value="InterPro"/>
</dbReference>
<dbReference type="GO" id="GO:0006269">
    <property type="term" value="P:DNA replication, synthesis of primer"/>
    <property type="evidence" value="ECO:0007669"/>
    <property type="project" value="UniProtKB-KW"/>
</dbReference>
<dbReference type="GO" id="GO:0005524">
    <property type="term" value="F:ATP binding"/>
    <property type="evidence" value="ECO:0007669"/>
    <property type="project" value="UniProtKB-UniRule"/>
</dbReference>
<dbReference type="EC" id="5.6.2.4" evidence="12"/>
<dbReference type="GO" id="GO:0006270">
    <property type="term" value="P:DNA replication initiation"/>
    <property type="evidence" value="ECO:0007669"/>
    <property type="project" value="TreeGrafter"/>
</dbReference>
<protein>
    <recommendedName>
        <fullName evidence="12">Replication restart protein PriA</fullName>
    </recommendedName>
    <alternativeName>
        <fullName evidence="12">ATP-dependent DNA helicase PriA</fullName>
        <ecNumber evidence="12">5.6.2.4</ecNumber>
    </alternativeName>
    <alternativeName>
        <fullName evidence="12">DNA 3'-5' helicase PriA</fullName>
    </alternativeName>
</protein>
<dbReference type="FunFam" id="3.40.1440.60:FF:000001">
    <property type="entry name" value="Primosomal protein N"/>
    <property type="match status" value="1"/>
</dbReference>
<dbReference type="FunCoup" id="A0A0R2FTE9">
    <property type="interactions" value="313"/>
</dbReference>
<sequence>MEAQIVVDVPTMQTNQPYTYHVAERFETVIEPGMRVIVPFGRGNRQVQGFVIRLMDDDSHQHELKDITDLVDLDAVLTDELLILADWLAKRNFAFSISILQAMLPNVMRAKYHKTMQVVDRKRVMAEPDLLTIFNDFDEVDEEQVSLSKEQLTGIHKLLKQGALKIGYQVQNRARAKRVLAVKPLKTPKELAQLRQILRPNARQQACLLTYLMQAKDEFVPQHLVVEQTGVSQATFKAAQAHGWIDRQMMEEYRLPKLTTPIETTRPLVLNQQQQAAYDQLSGTLGTTTSDTFLLEGITGSGKTEIYLQVMAKAIEQGQTAMMLVPEITLTPQMVRRVKGRFGQTVAVLHSGLSDGERYDEWRRVKRGEAKVVVGARSAVFAPLTNIGVIIIDEEHDASYKQEDNPRYHARDVARWRADWHHATLILGSATPSLESRARAQKGIYQLLQLTERALTSSLPSVSIVDMRTTIKNGGDDLFSPELLAGIQERLTKQEQSVLMLNRRGYANYLNCQACGYKPTCVNCDLVLTLHAAQHELVCHYCGYHIPVPPVCPNCGAPRLRPFGTGTEKAEERLQALFPDARILRMDFDTTRKKGAVDKLLTTFGKGQADILLGTQMIAKGLDFPAVTLVGVLNADTSLALPDFRAAERTFQLLAQVAGRAGRADKPGQVIIQTFNPDHYAIQYAKHHDYEGFYQQEMQLRHTWQYSPFFFTIQLKIGHEKQAEAAKIAYQLADWLKPYLGPQTVMLGPSAGSVARLKNKYYFRIVIKYRDGKTLLPALSELMQTGQELQRQHATLTIDRDPMTFV</sequence>
<evidence type="ECO:0000259" key="14">
    <source>
        <dbReference type="PROSITE" id="PS51194"/>
    </source>
</evidence>
<dbReference type="Gene3D" id="3.40.50.300">
    <property type="entry name" value="P-loop containing nucleotide triphosphate hydrolases"/>
    <property type="match status" value="2"/>
</dbReference>
<feature type="binding site" evidence="12">
    <location>
        <position position="555"/>
    </location>
    <ligand>
        <name>Zn(2+)</name>
        <dbReference type="ChEBI" id="CHEBI:29105"/>
        <label>1</label>
    </ligand>
</feature>
<dbReference type="InterPro" id="IPR027417">
    <property type="entry name" value="P-loop_NTPase"/>
</dbReference>
<gene>
    <name evidence="12" type="primary">priA</name>
    <name evidence="15" type="ORF">IV68_GL000987</name>
</gene>
<evidence type="ECO:0000256" key="2">
    <source>
        <dbReference type="ARBA" id="ARBA00022705"/>
    </source>
</evidence>
<dbReference type="PATRIC" id="fig|1123500.6.peg.992"/>
<dbReference type="NCBIfam" id="TIGR00595">
    <property type="entry name" value="priA"/>
    <property type="match status" value="1"/>
</dbReference>
<evidence type="ECO:0000256" key="5">
    <source>
        <dbReference type="ARBA" id="ARBA00022801"/>
    </source>
</evidence>
<keyword evidence="4 12" id="KW-0547">Nucleotide-binding</keyword>
<keyword evidence="10 12" id="KW-0413">Isomerase</keyword>
<feature type="domain" description="Helicase C-terminal" evidence="14">
    <location>
        <begin position="547"/>
        <end position="701"/>
    </location>
</feature>
<evidence type="ECO:0000256" key="8">
    <source>
        <dbReference type="ARBA" id="ARBA00022840"/>
    </source>
</evidence>
<dbReference type="InterPro" id="IPR041222">
    <property type="entry name" value="PriA_3primeBD"/>
</dbReference>
<dbReference type="InterPro" id="IPR001650">
    <property type="entry name" value="Helicase_C-like"/>
</dbReference>
<keyword evidence="16" id="KW-1185">Reference proteome</keyword>